<comment type="caution">
    <text evidence="2">The sequence shown here is derived from an EMBL/GenBank/DDBJ whole genome shotgun (WGS) entry which is preliminary data.</text>
</comment>
<gene>
    <name evidence="2" type="ORF">FRX31_015507</name>
</gene>
<dbReference type="CDD" id="cd01651">
    <property type="entry name" value="RT_G2_intron"/>
    <property type="match status" value="1"/>
</dbReference>
<dbReference type="Proteomes" id="UP000554482">
    <property type="component" value="Unassembled WGS sequence"/>
</dbReference>
<dbReference type="Pfam" id="PF01348">
    <property type="entry name" value="Intron_maturas2"/>
    <property type="match status" value="1"/>
</dbReference>
<dbReference type="GO" id="GO:0090615">
    <property type="term" value="P:mitochondrial mRNA processing"/>
    <property type="evidence" value="ECO:0007669"/>
    <property type="project" value="TreeGrafter"/>
</dbReference>
<dbReference type="GO" id="GO:0003964">
    <property type="term" value="F:RNA-directed DNA polymerase activity"/>
    <property type="evidence" value="ECO:0007669"/>
    <property type="project" value="TreeGrafter"/>
</dbReference>
<reference evidence="2 3" key="1">
    <citation type="submission" date="2020-06" db="EMBL/GenBank/DDBJ databases">
        <title>Transcriptomic and genomic resources for Thalictrum thalictroides and T. hernandezii: Facilitating candidate gene discovery in an emerging model plant lineage.</title>
        <authorList>
            <person name="Arias T."/>
            <person name="Riano-Pachon D.M."/>
            <person name="Di Stilio V.S."/>
        </authorList>
    </citation>
    <scope>NUCLEOTIDE SEQUENCE [LARGE SCALE GENOMIC DNA]</scope>
    <source>
        <strain evidence="3">cv. WT478/WT964</strain>
        <tissue evidence="2">Leaves</tissue>
    </source>
</reference>
<dbReference type="GO" id="GO:0006315">
    <property type="term" value="P:homing of group II introns"/>
    <property type="evidence" value="ECO:0007669"/>
    <property type="project" value="TreeGrafter"/>
</dbReference>
<dbReference type="InterPro" id="IPR024937">
    <property type="entry name" value="Domain_X"/>
</dbReference>
<feature type="domain" description="Reverse transcriptase" evidence="1">
    <location>
        <begin position="1"/>
        <end position="211"/>
    </location>
</feature>
<protein>
    <submittedName>
        <fullName evidence="2">Nuclear intron maturase 3 protein</fullName>
    </submittedName>
</protein>
<dbReference type="PANTHER" id="PTHR33642:SF4">
    <property type="entry name" value="COX1_OXI3 INTRON 1 PROTEIN-RELATED"/>
    <property type="match status" value="1"/>
</dbReference>
<dbReference type="AlphaFoldDB" id="A0A7J6WBU3"/>
<dbReference type="EMBL" id="JABWDY010018117">
    <property type="protein sequence ID" value="KAF5194906.1"/>
    <property type="molecule type" value="Genomic_DNA"/>
</dbReference>
<organism evidence="2 3">
    <name type="scientific">Thalictrum thalictroides</name>
    <name type="common">Rue-anemone</name>
    <name type="synonym">Anemone thalictroides</name>
    <dbReference type="NCBI Taxonomy" id="46969"/>
    <lineage>
        <taxon>Eukaryota</taxon>
        <taxon>Viridiplantae</taxon>
        <taxon>Streptophyta</taxon>
        <taxon>Embryophyta</taxon>
        <taxon>Tracheophyta</taxon>
        <taxon>Spermatophyta</taxon>
        <taxon>Magnoliopsida</taxon>
        <taxon>Ranunculales</taxon>
        <taxon>Ranunculaceae</taxon>
        <taxon>Thalictroideae</taxon>
        <taxon>Thalictrum</taxon>
    </lineage>
</organism>
<name>A0A7J6WBU3_THATH</name>
<dbReference type="OrthoDB" id="658143at2759"/>
<dbReference type="PANTHER" id="PTHR33642">
    <property type="entry name" value="COX1/OXI3 INTRON 1 PROTEIN-RELATED"/>
    <property type="match status" value="1"/>
</dbReference>
<dbReference type="InterPro" id="IPR000477">
    <property type="entry name" value="RT_dom"/>
</dbReference>
<accession>A0A7J6WBU3</accession>
<proteinExistence type="predicted"/>
<evidence type="ECO:0000259" key="1">
    <source>
        <dbReference type="PROSITE" id="PS50878"/>
    </source>
</evidence>
<evidence type="ECO:0000313" key="2">
    <source>
        <dbReference type="EMBL" id="KAF5194906.1"/>
    </source>
</evidence>
<evidence type="ECO:0000313" key="3">
    <source>
        <dbReference type="Proteomes" id="UP000554482"/>
    </source>
</evidence>
<dbReference type="PROSITE" id="PS50878">
    <property type="entry name" value="RT_POL"/>
    <property type="match status" value="1"/>
</dbReference>
<keyword evidence="3" id="KW-1185">Reference proteome</keyword>
<dbReference type="GO" id="GO:0005739">
    <property type="term" value="C:mitochondrion"/>
    <property type="evidence" value="ECO:0007669"/>
    <property type="project" value="TreeGrafter"/>
</dbReference>
<sequence length="612" mass="71039">MVLEVVYDKRFATFAYGGRVGMGRHTAIRYLKSTVENPTWWFAVRFLPHVFECKHFSKLSSIVEEKIEDTLLICMLKRLFESDAVRVELGSCFMGRGLPQESSLSAILVNIYFSGFDKQIQDLRIKLDKMNPRFDTEEISGRVFHKPVKMFAVRYLDDIIIITSGSKLLTLDLKNEVVRFLEEVMELKVDKVETAIHSAVSEKIDFLGMELRAVTPSFLHPALSEKAMRARQKYTKMKEGQALERKNARETNRKKLGLKILNHVYKKLKRSEGFKIEFQIEKEVRDIFQSWANDVVKDFFASLEERYNWHRKLSSGDFLSLRAIRNQLPPELVEAYDQFQEQVDKHLTPINARNVLDEEERQKEEAERQSYADRTVKDLTKLCMRVAAPEDLIKKAVKLAGFTNSMGRPRPIELLFPLEDTDIIKWYAGVGRRWLDFFCCCRNFKMVKTVVTYHLRFSCILTLAEKHSSTKREAIRHYTKDLKVFDTNGVEEVNFPTEREIKMMGDKDFSDPKPVDGALSMALIRLASNEPSSSCMAYFCDRLDTVTYRIHLLQSRLKINPYNKEKWVPGMGVIHESLHRKCVSLCPDHISNLYLGKISLQDIDCTTFVDVI</sequence>